<gene>
    <name evidence="2" type="ORF">CC78DRAFT_617941</name>
</gene>
<evidence type="ECO:0000313" key="2">
    <source>
        <dbReference type="EMBL" id="KAF2263105.1"/>
    </source>
</evidence>
<protein>
    <submittedName>
        <fullName evidence="2">Uncharacterized protein</fullName>
    </submittedName>
</protein>
<sequence>MSMEPHTTLSISNTYLHITPENSIVRLEHILHHSFCFGGKLLLVIASLCELGLEQINHRLEGTKNNPNPQPRISPLHPPQPIPPNYHRATPHLFPNQTIAPKMKRNIVIFLIILILFILIALIGYIIYYLQTRMAVGGTTGRDRDRSPIPE</sequence>
<keyword evidence="1" id="KW-1133">Transmembrane helix</keyword>
<dbReference type="Proteomes" id="UP000800093">
    <property type="component" value="Unassembled WGS sequence"/>
</dbReference>
<keyword evidence="1" id="KW-0472">Membrane</keyword>
<organism evidence="2 3">
    <name type="scientific">Lojkania enalia</name>
    <dbReference type="NCBI Taxonomy" id="147567"/>
    <lineage>
        <taxon>Eukaryota</taxon>
        <taxon>Fungi</taxon>
        <taxon>Dikarya</taxon>
        <taxon>Ascomycota</taxon>
        <taxon>Pezizomycotina</taxon>
        <taxon>Dothideomycetes</taxon>
        <taxon>Pleosporomycetidae</taxon>
        <taxon>Pleosporales</taxon>
        <taxon>Pleosporales incertae sedis</taxon>
        <taxon>Lojkania</taxon>
    </lineage>
</organism>
<evidence type="ECO:0000313" key="3">
    <source>
        <dbReference type="Proteomes" id="UP000800093"/>
    </source>
</evidence>
<accession>A0A9P4K7I0</accession>
<keyword evidence="3" id="KW-1185">Reference proteome</keyword>
<evidence type="ECO:0000256" key="1">
    <source>
        <dbReference type="SAM" id="Phobius"/>
    </source>
</evidence>
<comment type="caution">
    <text evidence="2">The sequence shown here is derived from an EMBL/GenBank/DDBJ whole genome shotgun (WGS) entry which is preliminary data.</text>
</comment>
<keyword evidence="1" id="KW-0812">Transmembrane</keyword>
<proteinExistence type="predicted"/>
<dbReference type="EMBL" id="ML986631">
    <property type="protein sequence ID" value="KAF2263105.1"/>
    <property type="molecule type" value="Genomic_DNA"/>
</dbReference>
<name>A0A9P4K7I0_9PLEO</name>
<feature type="transmembrane region" description="Helical" evidence="1">
    <location>
        <begin position="107"/>
        <end position="130"/>
    </location>
</feature>
<dbReference type="AlphaFoldDB" id="A0A9P4K7I0"/>
<reference evidence="3" key="1">
    <citation type="journal article" date="2020" name="Stud. Mycol.">
        <title>101 Dothideomycetes genomes: A test case for predicting lifestyles and emergence of pathogens.</title>
        <authorList>
            <person name="Haridas S."/>
            <person name="Albert R."/>
            <person name="Binder M."/>
            <person name="Bloem J."/>
            <person name="LaButti K."/>
            <person name="Salamov A."/>
            <person name="Andreopoulos B."/>
            <person name="Baker S."/>
            <person name="Barry K."/>
            <person name="Bills G."/>
            <person name="Bluhm B."/>
            <person name="Cannon C."/>
            <person name="Castanera R."/>
            <person name="Culley D."/>
            <person name="Daum C."/>
            <person name="Ezra D."/>
            <person name="Gonzalez J."/>
            <person name="Henrissat B."/>
            <person name="Kuo A."/>
            <person name="Liang C."/>
            <person name="Lipzen A."/>
            <person name="Lutzoni F."/>
            <person name="Magnuson J."/>
            <person name="Mondo S."/>
            <person name="Nolan M."/>
            <person name="Ohm R."/>
            <person name="Pangilinan J."/>
            <person name="Park H.-J."/>
            <person name="Ramirez L."/>
            <person name="Alfaro M."/>
            <person name="Sun H."/>
            <person name="Tritt A."/>
            <person name="Yoshinaga Y."/>
            <person name="Zwiers L.-H."/>
            <person name="Turgeon B."/>
            <person name="Goodwin S."/>
            <person name="Spatafora J."/>
            <person name="Crous P."/>
            <person name="Grigoriev I."/>
        </authorList>
    </citation>
    <scope>NUCLEOTIDE SEQUENCE [LARGE SCALE GENOMIC DNA]</scope>
    <source>
        <strain evidence="3">CBS 304.66</strain>
    </source>
</reference>